<dbReference type="InterPro" id="IPR036388">
    <property type="entry name" value="WH-like_DNA-bd_sf"/>
</dbReference>
<dbReference type="InterPro" id="IPR026881">
    <property type="entry name" value="WYL_dom"/>
</dbReference>
<evidence type="ECO:0000259" key="3">
    <source>
        <dbReference type="Pfam" id="PF25583"/>
    </source>
</evidence>
<evidence type="ECO:0000259" key="1">
    <source>
        <dbReference type="Pfam" id="PF08279"/>
    </source>
</evidence>
<dbReference type="PANTHER" id="PTHR34580:SF1">
    <property type="entry name" value="PROTEIN PAFC"/>
    <property type="match status" value="1"/>
</dbReference>
<evidence type="ECO:0000313" key="4">
    <source>
        <dbReference type="EMBL" id="MBC5629791.1"/>
    </source>
</evidence>
<evidence type="ECO:0000313" key="5">
    <source>
        <dbReference type="Proteomes" id="UP000596929"/>
    </source>
</evidence>
<dbReference type="Pfam" id="PF13280">
    <property type="entry name" value="WYL"/>
    <property type="match status" value="1"/>
</dbReference>
<evidence type="ECO:0000259" key="2">
    <source>
        <dbReference type="Pfam" id="PF13280"/>
    </source>
</evidence>
<dbReference type="Gene3D" id="1.10.10.10">
    <property type="entry name" value="Winged helix-like DNA-binding domain superfamily/Winged helix DNA-binding domain"/>
    <property type="match status" value="1"/>
</dbReference>
<feature type="domain" description="WYL" evidence="2">
    <location>
        <begin position="140"/>
        <end position="204"/>
    </location>
</feature>
<reference evidence="4 5" key="1">
    <citation type="submission" date="2020-08" db="EMBL/GenBank/DDBJ databases">
        <title>Genome public.</title>
        <authorList>
            <person name="Liu C."/>
            <person name="Sun Q."/>
        </authorList>
    </citation>
    <scope>NUCLEOTIDE SEQUENCE [LARGE SCALE GENOMIC DNA]</scope>
    <source>
        <strain evidence="4 5">NSJ-6</strain>
    </source>
</reference>
<dbReference type="InterPro" id="IPR028349">
    <property type="entry name" value="PafC-like"/>
</dbReference>
<dbReference type="Pfam" id="PF25583">
    <property type="entry name" value="WCX"/>
    <property type="match status" value="1"/>
</dbReference>
<keyword evidence="5" id="KW-1185">Reference proteome</keyword>
<dbReference type="PIRSF" id="PIRSF016838">
    <property type="entry name" value="PafC"/>
    <property type="match status" value="1"/>
</dbReference>
<protein>
    <submittedName>
        <fullName evidence="4">WYL domain-containing transcriptional regulator</fullName>
    </submittedName>
</protein>
<name>A0ABR7DEE8_9CLOT</name>
<dbReference type="InterPro" id="IPR051534">
    <property type="entry name" value="CBASS_pafABC_assoc_protein"/>
</dbReference>
<accession>A0ABR7DEE8</accession>
<dbReference type="InterPro" id="IPR013196">
    <property type="entry name" value="HTH_11"/>
</dbReference>
<comment type="caution">
    <text evidence="4">The sequence shown here is derived from an EMBL/GenBank/DDBJ whole genome shotgun (WGS) entry which is preliminary data.</text>
</comment>
<dbReference type="EMBL" id="JACOOO010000029">
    <property type="protein sequence ID" value="MBC5629791.1"/>
    <property type="molecule type" value="Genomic_DNA"/>
</dbReference>
<proteinExistence type="predicted"/>
<dbReference type="Proteomes" id="UP000596929">
    <property type="component" value="Unassembled WGS sequence"/>
</dbReference>
<dbReference type="Pfam" id="PF08279">
    <property type="entry name" value="HTH_11"/>
    <property type="match status" value="1"/>
</dbReference>
<sequence>MGKVNNALRMLAILRSRRKVTRKELSEELEVGIREITRYKEALEYSGVTITEVKGRYGGYILENKDYLLNLELSNLEELSLIKAKEYLRDQGLHFYNDLSSAIEKIKATKPKANEDINEEIYSKVIKIRANQEEESNKWLTINDGIINSKKIRITYTNSNGEDSERVIHPYKLYTYYGSNYFVGFCEEKQELRQFKLVRIKCIKLLNEKFDKPDFDLKEYLGKTIGIFKDKSYSIKLKIEYPYAQGFKEYCWVDNEEIEDHINEGFIIYKATVEGKTQVITWIMGMGTACEVLEPADLKEDVIAAFKEVLKKYK</sequence>
<feature type="domain" description="WCX" evidence="3">
    <location>
        <begin position="233"/>
        <end position="309"/>
    </location>
</feature>
<organism evidence="4 5">
    <name type="scientific">Clostridium hominis</name>
    <dbReference type="NCBI Taxonomy" id="2763036"/>
    <lineage>
        <taxon>Bacteria</taxon>
        <taxon>Bacillati</taxon>
        <taxon>Bacillota</taxon>
        <taxon>Clostridia</taxon>
        <taxon>Eubacteriales</taxon>
        <taxon>Clostridiaceae</taxon>
        <taxon>Clostridium</taxon>
    </lineage>
</organism>
<feature type="domain" description="Helix-turn-helix type 11" evidence="1">
    <location>
        <begin position="8"/>
        <end position="61"/>
    </location>
</feature>
<dbReference type="InterPro" id="IPR057727">
    <property type="entry name" value="WCX_dom"/>
</dbReference>
<dbReference type="PROSITE" id="PS52050">
    <property type="entry name" value="WYL"/>
    <property type="match status" value="1"/>
</dbReference>
<dbReference type="RefSeq" id="WP_186860391.1">
    <property type="nucleotide sequence ID" value="NZ_JACOOO010000029.1"/>
</dbReference>
<dbReference type="PANTHER" id="PTHR34580">
    <property type="match status" value="1"/>
</dbReference>
<gene>
    <name evidence="4" type="ORF">H8S20_12955</name>
</gene>